<dbReference type="STRING" id="395963.Bind_1067"/>
<dbReference type="Pfam" id="PF06108">
    <property type="entry name" value="DUF952"/>
    <property type="match status" value="1"/>
</dbReference>
<dbReference type="SUPFAM" id="SSF56399">
    <property type="entry name" value="ADP-ribosylation"/>
    <property type="match status" value="1"/>
</dbReference>
<dbReference type="PANTHER" id="PTHR34129">
    <property type="entry name" value="BLR1139 PROTEIN"/>
    <property type="match status" value="1"/>
</dbReference>
<keyword evidence="2" id="KW-1185">Reference proteome</keyword>
<dbReference type="eggNOG" id="COG3502">
    <property type="taxonomic scope" value="Bacteria"/>
</dbReference>
<dbReference type="AlphaFoldDB" id="B2IIL7"/>
<dbReference type="HOGENOM" id="CLU_129452_0_0_5"/>
<reference evidence="1 2" key="2">
    <citation type="journal article" date="2010" name="J. Bacteriol.">
        <title>Complete genome sequence of Beijerinckia indica subsp. indica.</title>
        <authorList>
            <person name="Tamas I."/>
            <person name="Dedysh S.N."/>
            <person name="Liesack W."/>
            <person name="Stott M.B."/>
            <person name="Alam M."/>
            <person name="Murrell J.C."/>
            <person name="Dunfield P.F."/>
        </authorList>
    </citation>
    <scope>NUCLEOTIDE SEQUENCE [LARGE SCALE GENOMIC DNA]</scope>
    <source>
        <strain evidence="2">ATCC 9039 / DSM 1715 / NCIMB 8712</strain>
    </source>
</reference>
<evidence type="ECO:0000313" key="1">
    <source>
        <dbReference type="EMBL" id="ACB94710.1"/>
    </source>
</evidence>
<dbReference type="InterPro" id="IPR009297">
    <property type="entry name" value="DUF952"/>
</dbReference>
<organism evidence="1 2">
    <name type="scientific">Beijerinckia indica subsp. indica (strain ATCC 9039 / DSM 1715 / NCIMB 8712)</name>
    <dbReference type="NCBI Taxonomy" id="395963"/>
    <lineage>
        <taxon>Bacteria</taxon>
        <taxon>Pseudomonadati</taxon>
        <taxon>Pseudomonadota</taxon>
        <taxon>Alphaproteobacteria</taxon>
        <taxon>Hyphomicrobiales</taxon>
        <taxon>Beijerinckiaceae</taxon>
        <taxon>Beijerinckia</taxon>
    </lineage>
</organism>
<evidence type="ECO:0008006" key="3">
    <source>
        <dbReference type="Google" id="ProtNLM"/>
    </source>
</evidence>
<dbReference type="Gene3D" id="3.20.170.20">
    <property type="entry name" value="Protein of unknown function DUF952"/>
    <property type="match status" value="1"/>
</dbReference>
<name>B2IIL7_BEII9</name>
<gene>
    <name evidence="1" type="ordered locus">Bind_1067</name>
</gene>
<accession>B2IIL7</accession>
<sequence>MTLIYKIAPSDLWQSAEEKGRFDGSPADMADGFLHFSTKEQLLGTDAKWFKGQDDLVLVAIDTDKLGETLRWEAAREGALFPHLYGALPLTAVVFAKSLPLKPDGLHDFTGLLDETH</sequence>
<protein>
    <recommendedName>
        <fullName evidence="3">Dihydroorotate dehydrogenase</fullName>
    </recommendedName>
</protein>
<evidence type="ECO:0000313" key="2">
    <source>
        <dbReference type="Proteomes" id="UP000001695"/>
    </source>
</evidence>
<reference evidence="2" key="1">
    <citation type="submission" date="2008-03" db="EMBL/GenBank/DDBJ databases">
        <title>Complete sequence of chromosome of Beijerinckia indica subsp. indica ATCC 9039.</title>
        <authorList>
            <consortium name="US DOE Joint Genome Institute"/>
            <person name="Copeland A."/>
            <person name="Lucas S."/>
            <person name="Lapidus A."/>
            <person name="Glavina del Rio T."/>
            <person name="Dalin E."/>
            <person name="Tice H."/>
            <person name="Bruce D."/>
            <person name="Goodwin L."/>
            <person name="Pitluck S."/>
            <person name="LaButti K."/>
            <person name="Schmutz J."/>
            <person name="Larimer F."/>
            <person name="Land M."/>
            <person name="Hauser L."/>
            <person name="Kyrpides N."/>
            <person name="Mikhailova N."/>
            <person name="Dunfield P.F."/>
            <person name="Dedysh S.N."/>
            <person name="Liesack W."/>
            <person name="Saw J.H."/>
            <person name="Alam M."/>
            <person name="Chen Y."/>
            <person name="Murrell J.C."/>
            <person name="Richardson P."/>
        </authorList>
    </citation>
    <scope>NUCLEOTIDE SEQUENCE [LARGE SCALE GENOMIC DNA]</scope>
    <source>
        <strain evidence="2">ATCC 9039 / DSM 1715 / NCIMB 8712</strain>
    </source>
</reference>
<dbReference type="OrthoDB" id="9799937at2"/>
<dbReference type="EMBL" id="CP001016">
    <property type="protein sequence ID" value="ACB94710.1"/>
    <property type="molecule type" value="Genomic_DNA"/>
</dbReference>
<dbReference type="RefSeq" id="WP_012384067.1">
    <property type="nucleotide sequence ID" value="NC_010581.1"/>
</dbReference>
<dbReference type="KEGG" id="bid:Bind_1067"/>
<dbReference type="Proteomes" id="UP000001695">
    <property type="component" value="Chromosome"/>
</dbReference>
<dbReference type="PANTHER" id="PTHR34129:SF1">
    <property type="entry name" value="DUF952 DOMAIN-CONTAINING PROTEIN"/>
    <property type="match status" value="1"/>
</dbReference>
<proteinExistence type="predicted"/>